<feature type="transmembrane region" description="Helical" evidence="1">
    <location>
        <begin position="7"/>
        <end position="23"/>
    </location>
</feature>
<dbReference type="Gene3D" id="3.40.50.1820">
    <property type="entry name" value="alpha/beta hydrolase"/>
    <property type="match status" value="1"/>
</dbReference>
<dbReference type="InterPro" id="IPR029058">
    <property type="entry name" value="AB_hydrolase_fold"/>
</dbReference>
<reference evidence="3" key="1">
    <citation type="journal article" date="2022" name="Cell Host Microbe">
        <title>Colonization of the live biotherapeutic product VE303 and modulation of the microbiota and metabolites in healthy volunteers.</title>
        <authorList>
            <person name="Dsouza M."/>
            <person name="Menon R."/>
            <person name="Crossette E."/>
            <person name="Bhattarai S.K."/>
            <person name="Schneider J."/>
            <person name="Kim Y.G."/>
            <person name="Reddy S."/>
            <person name="Caballero S."/>
            <person name="Felix C."/>
            <person name="Cornacchione L."/>
            <person name="Hendrickson J."/>
            <person name="Watson A.R."/>
            <person name="Minot S.S."/>
            <person name="Greenfield N."/>
            <person name="Schopf L."/>
            <person name="Szabady R."/>
            <person name="Patarroyo J."/>
            <person name="Smith W."/>
            <person name="Harrison P."/>
            <person name="Kuijper E.J."/>
            <person name="Kelly C.P."/>
            <person name="Olle B."/>
            <person name="Bobilev D."/>
            <person name="Silber J.L."/>
            <person name="Bucci V."/>
            <person name="Roberts B."/>
            <person name="Faith J."/>
            <person name="Norman J.M."/>
        </authorList>
    </citation>
    <scope>NUCLEOTIDE SEQUENCE</scope>
    <source>
        <strain evidence="3">VE303-04</strain>
    </source>
</reference>
<comment type="caution">
    <text evidence="3">The sequence shown here is derived from an EMBL/GenBank/DDBJ whole genome shotgun (WGS) entry which is preliminary data.</text>
</comment>
<name>A0AAW5F3A2_CLOSY</name>
<gene>
    <name evidence="3" type="ORF">K5I21_13060</name>
</gene>
<proteinExistence type="predicted"/>
<dbReference type="AlphaFoldDB" id="A0AAW5F3A2"/>
<keyword evidence="1" id="KW-1133">Transmembrane helix</keyword>
<keyword evidence="1" id="KW-0812">Transmembrane</keyword>
<organism evidence="3 4">
    <name type="scientific">Clostridium symbiosum</name>
    <name type="common">Bacteroides symbiosus</name>
    <dbReference type="NCBI Taxonomy" id="1512"/>
    <lineage>
        <taxon>Bacteria</taxon>
        <taxon>Bacillati</taxon>
        <taxon>Bacillota</taxon>
        <taxon>Clostridia</taxon>
        <taxon>Lachnospirales</taxon>
        <taxon>Lachnospiraceae</taxon>
        <taxon>Otoolea</taxon>
    </lineage>
</organism>
<feature type="transmembrane region" description="Helical" evidence="1">
    <location>
        <begin position="94"/>
        <end position="114"/>
    </location>
</feature>
<accession>A0AAW5F3A2</accession>
<dbReference type="Pfam" id="PF05057">
    <property type="entry name" value="DUF676"/>
    <property type="match status" value="1"/>
</dbReference>
<keyword evidence="1" id="KW-0472">Membrane</keyword>
<dbReference type="SUPFAM" id="SSF53474">
    <property type="entry name" value="alpha/beta-Hydrolases"/>
    <property type="match status" value="1"/>
</dbReference>
<evidence type="ECO:0000313" key="4">
    <source>
        <dbReference type="Proteomes" id="UP001203136"/>
    </source>
</evidence>
<dbReference type="InterPro" id="IPR007751">
    <property type="entry name" value="DUF676_lipase-like"/>
</dbReference>
<feature type="transmembrane region" description="Helical" evidence="1">
    <location>
        <begin position="126"/>
        <end position="146"/>
    </location>
</feature>
<sequence length="439" mass="49776">MKVIIRILSAAVLFLTAVIPVFQSHGARWLWLLLPCFFLLNVFLSYVNRRLPDRRLRLCADGCELLILFLISAVLSGLYLLTRIPALWPEHAPRWFAGLIWAILAEAVVFWNGIIRVYGTSLQIGFKWRMAGIICGWIPGANLIVLCKIIRIASEETAFESGKILLNREREQEQLCKTRYPLLMVHGVFFRDFKYFNYWGRVPKELERNGAVIFYGNHQSAASVKDSAQELAKRILEITGETGCGKVNIIAHSKGGLDSRYAISLLGMEPYVATLTTINTPHRGCLFADYLLDKIPAGVKDKAADGYNKALKKLGDPDPDFLAAVGDLRASSCLRFNEETPDKPEVYYQSTGSRLNIASGGRFPLNFSHRLVKYFDGPNDGLVAEDSFRWGSNYTMLTTKEHRGISHGDMIDLNRENIRDFDVREFYVRLVHDLKERGY</sequence>
<protein>
    <submittedName>
        <fullName evidence="3">Triacylglycerol lipase</fullName>
    </submittedName>
</protein>
<evidence type="ECO:0000313" key="3">
    <source>
        <dbReference type="EMBL" id="MCK0086786.1"/>
    </source>
</evidence>
<dbReference type="Proteomes" id="UP001203136">
    <property type="component" value="Unassembled WGS sequence"/>
</dbReference>
<evidence type="ECO:0000259" key="2">
    <source>
        <dbReference type="Pfam" id="PF05057"/>
    </source>
</evidence>
<dbReference type="EMBL" id="JAINVB010000001">
    <property type="protein sequence ID" value="MCK0086786.1"/>
    <property type="molecule type" value="Genomic_DNA"/>
</dbReference>
<feature type="domain" description="DUF676" evidence="2">
    <location>
        <begin position="222"/>
        <end position="289"/>
    </location>
</feature>
<dbReference type="RefSeq" id="WP_024738402.1">
    <property type="nucleotide sequence ID" value="NZ_JAINVB010000001.1"/>
</dbReference>
<evidence type="ECO:0000256" key="1">
    <source>
        <dbReference type="SAM" id="Phobius"/>
    </source>
</evidence>
<feature type="transmembrane region" description="Helical" evidence="1">
    <location>
        <begin position="29"/>
        <end position="47"/>
    </location>
</feature>
<feature type="transmembrane region" description="Helical" evidence="1">
    <location>
        <begin position="59"/>
        <end position="82"/>
    </location>
</feature>